<dbReference type="EMBL" id="DS546706">
    <property type="protein sequence ID" value="EDQ48228.1"/>
    <property type="molecule type" value="Genomic_DNA"/>
</dbReference>
<feature type="compositionally biased region" description="Polar residues" evidence="1">
    <location>
        <begin position="97"/>
        <end position="113"/>
    </location>
</feature>
<dbReference type="AlphaFoldDB" id="A9U7X5"/>
<name>A9U7X5_PHYPA</name>
<evidence type="ECO:0000256" key="1">
    <source>
        <dbReference type="SAM" id="MobiDB-lite"/>
    </source>
</evidence>
<feature type="region of interest" description="Disordered" evidence="1">
    <location>
        <begin position="97"/>
        <end position="122"/>
    </location>
</feature>
<evidence type="ECO:0000313" key="2">
    <source>
        <dbReference type="EMBL" id="EDQ48228.1"/>
    </source>
</evidence>
<feature type="compositionally biased region" description="Polar residues" evidence="1">
    <location>
        <begin position="42"/>
        <end position="59"/>
    </location>
</feature>
<protein>
    <submittedName>
        <fullName evidence="2">Predicted protein</fullName>
    </submittedName>
</protein>
<gene>
    <name evidence="2" type="ORF">PHYPADRAFT_104109</name>
</gene>
<dbReference type="HOGENOM" id="CLU_1513044_0_0_1"/>
<accession>A9U7X5</accession>
<organism>
    <name type="scientific">Physcomitrium patens</name>
    <name type="common">Spreading-leaved earth moss</name>
    <name type="synonym">Physcomitrella patens</name>
    <dbReference type="NCBI Taxonomy" id="3218"/>
    <lineage>
        <taxon>Eukaryota</taxon>
        <taxon>Viridiplantae</taxon>
        <taxon>Streptophyta</taxon>
        <taxon>Embryophyta</taxon>
        <taxon>Bryophyta</taxon>
        <taxon>Bryophytina</taxon>
        <taxon>Bryopsida</taxon>
        <taxon>Funariidae</taxon>
        <taxon>Funariales</taxon>
        <taxon>Funariaceae</taxon>
        <taxon>Physcomitrium</taxon>
    </lineage>
</organism>
<reference evidence="2" key="1">
    <citation type="journal article" date="2008" name="Science">
        <title>The Physcomitrella genome reveals evolutionary insights into the conquest of land by plants.</title>
        <authorList>
            <person name="Rensing S."/>
            <person name="Lang D."/>
            <person name="Zimmer A."/>
            <person name="Terry A."/>
            <person name="Salamov A."/>
            <person name="Shapiro H."/>
            <person name="Nishiyama T."/>
            <person name="Perroud P.-F."/>
            <person name="Lindquist E."/>
            <person name="Kamisugi Y."/>
            <person name="Tanahashi T."/>
            <person name="Sakakibara K."/>
            <person name="Fujita T."/>
            <person name="Oishi K."/>
            <person name="Shin-I T."/>
            <person name="Kuroki Y."/>
            <person name="Toyoda A."/>
            <person name="Suzuki Y."/>
            <person name="Hashimoto A."/>
            <person name="Yamaguchi K."/>
            <person name="Sugano A."/>
            <person name="Kohara Y."/>
            <person name="Fujiyama A."/>
            <person name="Anterola A."/>
            <person name="Aoki S."/>
            <person name="Ashton N."/>
            <person name="Barbazuk W.B."/>
            <person name="Barker E."/>
            <person name="Bennetzen J."/>
            <person name="Bezanilla M."/>
            <person name="Blankenship R."/>
            <person name="Cho S.H."/>
            <person name="Dutcher S."/>
            <person name="Estelle M."/>
            <person name="Fawcett J.A."/>
            <person name="Gundlach H."/>
            <person name="Hanada K."/>
            <person name="Heyl A."/>
            <person name="Hicks K.A."/>
            <person name="Hugh J."/>
            <person name="Lohr M."/>
            <person name="Mayer K."/>
            <person name="Melkozernov A."/>
            <person name="Murata T."/>
            <person name="Nelson D."/>
            <person name="Pils B."/>
            <person name="Prigge M."/>
            <person name="Reiss B."/>
            <person name="Renner T."/>
            <person name="Rombauts S."/>
            <person name="Rushton P."/>
            <person name="Sanderfoot A."/>
            <person name="Schween G."/>
            <person name="Shiu S.-H."/>
            <person name="Stueber K."/>
            <person name="Theodoulou F.L."/>
            <person name="Tu H."/>
            <person name="Van de Peer Y."/>
            <person name="Verrier P.J."/>
            <person name="Waters E."/>
            <person name="Wood A."/>
            <person name="Yang L."/>
            <person name="Cove D."/>
            <person name="Cuming A."/>
            <person name="Hasebe M."/>
            <person name="Lucas S."/>
            <person name="Mishler D.B."/>
            <person name="Reski R."/>
            <person name="Grigoriev I."/>
            <person name="Quatrano R.S."/>
            <person name="Boore J.L."/>
        </authorList>
    </citation>
    <scope>NUCLEOTIDE SEQUENCE [LARGE SCALE GENOMIC DNA]</scope>
</reference>
<proteinExistence type="predicted"/>
<feature type="region of interest" description="Disordered" evidence="1">
    <location>
        <begin position="42"/>
        <end position="65"/>
    </location>
</feature>
<sequence>MALEMASTPGWGHLSGCDFVQAHPDQNEQRQHEQVNRIRQNGSRFGNPAQVQNGNQNDQRTGDDHIIRVKAGKRRRNGIRPGRHADRHRQNIIDQQRAAGNQSGIDSQQNQNADTDRDRVPEGYCTDRYQHEQNLLGTIGNGGQRIGGQDGQRLGFIQFLFTQLAGLQRAADQKSFDG</sequence>